<dbReference type="Proteomes" id="UP000078200">
    <property type="component" value="Unassembled WGS sequence"/>
</dbReference>
<dbReference type="EnsemblMetazoa" id="GAUT019445-RA">
    <property type="protein sequence ID" value="GAUT019445-PA"/>
    <property type="gene ID" value="GAUT019445"/>
</dbReference>
<sequence length="655" mass="76129">MCACLRLTQFYTKQGFKEFPSVLPVIEAVRSVEQQREKQQVLDEWDAYANCDSVPKPHMPADVHAKMAQFRIFEEINLGPVSNRLSFADERSLLSQDIFRKNLTRKELLARTENELGPQCVQTIDTYLEVLRRMEHFLNDDRERNKVTKVALDRIEVVKEELKNEIRDLLNRYTYRVLSTGMYNNTSLDPLTWRHTLVSSNFEMEIFGLKNVPIRWTHMPDLQDLQAIHTNFDHVSEKVKNFEPRSQISTETLSSCMKELSECLQKEFDLQNEIHQEVRAQIVRNYEEYEKKQEEYRVAQNQKKSTKGMNNNKTMPKGIKKPKEPQKINDDEYPDIFKIFLQKESRDHKIFMDNIHNAQVVYLTNGEINLKRFAILGVIYELNFIQAPAVSDFGNCNMVWHSNNKNLVVDKDARIPRYSTKASPSLNQSVLDVRGSDGNNLNPNLEGLSETIDAENPLFVLKVEPLRFLSLLNNFSPTPPSAPTTFYQLINALKLIKQMYQQSYRNILDLPDFKAKFDLAKKLSKRPEMQKVSVKPLRSAISTSHLKTTSKHSVIRGFTISFNRPMAHKRESSPESIDHGSEPIKYEHWTTRYIRSSRYIENERKIIIETDRLEYTQLADNALSKLEVHITPEQATSSRRIATGLQSYLAQCGRT</sequence>
<name>A0A1A9UY15_GLOAU</name>
<dbReference type="GO" id="GO:0008017">
    <property type="term" value="F:microtubule binding"/>
    <property type="evidence" value="ECO:0007669"/>
    <property type="project" value="TreeGrafter"/>
</dbReference>
<reference evidence="2" key="1">
    <citation type="submission" date="2020-05" db="UniProtKB">
        <authorList>
            <consortium name="EnsemblMetazoa"/>
        </authorList>
    </citation>
    <scope>IDENTIFICATION</scope>
    <source>
        <strain evidence="2">TTRI</strain>
    </source>
</reference>
<dbReference type="PANTHER" id="PTHR20929">
    <property type="entry name" value="LUNG ADENOMA SUSCEPTIBILITY 1-RELATED"/>
    <property type="match status" value="1"/>
</dbReference>
<dbReference type="GO" id="GO:0048487">
    <property type="term" value="F:beta-tubulin binding"/>
    <property type="evidence" value="ECO:0007669"/>
    <property type="project" value="TreeGrafter"/>
</dbReference>
<dbReference type="AlphaFoldDB" id="A0A1A9UY15"/>
<feature type="region of interest" description="Disordered" evidence="1">
    <location>
        <begin position="300"/>
        <end position="327"/>
    </location>
</feature>
<dbReference type="PANTHER" id="PTHR20929:SF11">
    <property type="entry name" value="DYNEIN AXONEMAL INTERMEDIATE CHAIN 7"/>
    <property type="match status" value="1"/>
</dbReference>
<evidence type="ECO:0000256" key="1">
    <source>
        <dbReference type="SAM" id="MobiDB-lite"/>
    </source>
</evidence>
<feature type="compositionally biased region" description="Polar residues" evidence="1">
    <location>
        <begin position="300"/>
        <end position="314"/>
    </location>
</feature>
<accession>A0A1A9UY15</accession>
<keyword evidence="3" id="KW-1185">Reference proteome</keyword>
<proteinExistence type="predicted"/>
<organism evidence="2 3">
    <name type="scientific">Glossina austeni</name>
    <name type="common">Savannah tsetse fly</name>
    <dbReference type="NCBI Taxonomy" id="7395"/>
    <lineage>
        <taxon>Eukaryota</taxon>
        <taxon>Metazoa</taxon>
        <taxon>Ecdysozoa</taxon>
        <taxon>Arthropoda</taxon>
        <taxon>Hexapoda</taxon>
        <taxon>Insecta</taxon>
        <taxon>Pterygota</taxon>
        <taxon>Neoptera</taxon>
        <taxon>Endopterygota</taxon>
        <taxon>Diptera</taxon>
        <taxon>Brachycera</taxon>
        <taxon>Muscomorpha</taxon>
        <taxon>Hippoboscoidea</taxon>
        <taxon>Glossinidae</taxon>
        <taxon>Glossina</taxon>
    </lineage>
</organism>
<protein>
    <submittedName>
        <fullName evidence="2">Casc1 domain-containing protein</fullName>
    </submittedName>
</protein>
<dbReference type="InterPro" id="IPR023247">
    <property type="entry name" value="IC97/Dnai7-like"/>
</dbReference>
<dbReference type="VEuPathDB" id="VectorBase:GAUT019445"/>
<evidence type="ECO:0000313" key="2">
    <source>
        <dbReference type="EnsemblMetazoa" id="GAUT019445-PA"/>
    </source>
</evidence>
<evidence type="ECO:0000313" key="3">
    <source>
        <dbReference type="Proteomes" id="UP000078200"/>
    </source>
</evidence>